<evidence type="ECO:0000313" key="3">
    <source>
        <dbReference type="Proteomes" id="UP000323324"/>
    </source>
</evidence>
<dbReference type="EMBL" id="VSKM01000004">
    <property type="protein sequence ID" value="TYB76746.1"/>
    <property type="molecule type" value="Genomic_DNA"/>
</dbReference>
<keyword evidence="1" id="KW-0812">Transmembrane</keyword>
<comment type="caution">
    <text evidence="2">The sequence shown here is derived from an EMBL/GenBank/DDBJ whole genome shotgun (WGS) entry which is preliminary data.</text>
</comment>
<gene>
    <name evidence="2" type="ORF">ES676_05225</name>
</gene>
<dbReference type="AlphaFoldDB" id="A0A8H2LG63"/>
<protein>
    <submittedName>
        <fullName evidence="2">DUF4258 domain-containing protein</fullName>
    </submittedName>
</protein>
<evidence type="ECO:0000313" key="2">
    <source>
        <dbReference type="EMBL" id="TYB76746.1"/>
    </source>
</evidence>
<name>A0A8H2LG63_9FLAO</name>
<organism evidence="2 3">
    <name type="scientific">Bizionia saleffrena</name>
    <dbReference type="NCBI Taxonomy" id="291189"/>
    <lineage>
        <taxon>Bacteria</taxon>
        <taxon>Pseudomonadati</taxon>
        <taxon>Bacteroidota</taxon>
        <taxon>Flavobacteriia</taxon>
        <taxon>Flavobacteriales</taxon>
        <taxon>Flavobacteriaceae</taxon>
        <taxon>Bizionia</taxon>
    </lineage>
</organism>
<dbReference type="RefSeq" id="WP_148369059.1">
    <property type="nucleotide sequence ID" value="NZ_VSKM01000004.1"/>
</dbReference>
<dbReference type="Proteomes" id="UP000323324">
    <property type="component" value="Unassembled WGS sequence"/>
</dbReference>
<sequence>MSLLRRIAYYIGGFSIGLVLLAFFLNGKKVSCSYGPESRVLKNITTKTLIISDEALLFVQQNSIDTLQINYILHKGDVDFSKSNTRKEPCGEYYIEGELNKKEAALTVENCEKQAVVKHIQFLN</sequence>
<proteinExistence type="predicted"/>
<evidence type="ECO:0000256" key="1">
    <source>
        <dbReference type="SAM" id="Phobius"/>
    </source>
</evidence>
<keyword evidence="1" id="KW-1133">Transmembrane helix</keyword>
<keyword evidence="1" id="KW-0472">Membrane</keyword>
<keyword evidence="3" id="KW-1185">Reference proteome</keyword>
<reference evidence="2 3" key="1">
    <citation type="submission" date="2019-08" db="EMBL/GenBank/DDBJ databases">
        <title>Genomes of Antarctic Bizionia species.</title>
        <authorList>
            <person name="Bowman J.P."/>
        </authorList>
    </citation>
    <scope>NUCLEOTIDE SEQUENCE [LARGE SCALE GENOMIC DNA]</scope>
    <source>
        <strain evidence="2 3">HFD</strain>
    </source>
</reference>
<feature type="transmembrane region" description="Helical" evidence="1">
    <location>
        <begin position="7"/>
        <end position="25"/>
    </location>
</feature>
<accession>A0A8H2LG63</accession>